<proteinExistence type="predicted"/>
<reference evidence="1" key="1">
    <citation type="submission" date="2023-11" db="EMBL/GenBank/DDBJ databases">
        <authorList>
            <person name="De Vega J J."/>
            <person name="De Vega J J."/>
        </authorList>
    </citation>
    <scope>NUCLEOTIDE SEQUENCE</scope>
</reference>
<keyword evidence="2" id="KW-1185">Reference proteome</keyword>
<sequence>MFCADVPEAPLIRDSVVCRWAAFSDHPRFIQQYNQFLGFHQVVQFCERWERHGYAGIEIIKVCKAVTVWSSAIKLLCNLRPKSFALPFCQPEDLLHGRTVAIQHHHLLILITPIDSDRGQPQRVVARVFCLFTCRFVRAFRNPFHFSIQSLVILLAPLPFCYKLDALDRRFQTGKLGGEISSGTPISSSRSIVWKNASLPVRQMISH</sequence>
<dbReference type="Proteomes" id="UP001295794">
    <property type="component" value="Unassembled WGS sequence"/>
</dbReference>
<comment type="caution">
    <text evidence="1">The sequence shown here is derived from an EMBL/GenBank/DDBJ whole genome shotgun (WGS) entry which is preliminary data.</text>
</comment>
<name>A0AAD2Q4V1_9AGAR</name>
<dbReference type="AlphaFoldDB" id="A0AAD2Q4V1"/>
<evidence type="ECO:0000313" key="2">
    <source>
        <dbReference type="Proteomes" id="UP001295794"/>
    </source>
</evidence>
<gene>
    <name evidence="1" type="ORF">MYCIT1_LOCUS24635</name>
</gene>
<accession>A0AAD2Q4V1</accession>
<organism evidence="1 2">
    <name type="scientific">Mycena citricolor</name>
    <dbReference type="NCBI Taxonomy" id="2018698"/>
    <lineage>
        <taxon>Eukaryota</taxon>
        <taxon>Fungi</taxon>
        <taxon>Dikarya</taxon>
        <taxon>Basidiomycota</taxon>
        <taxon>Agaricomycotina</taxon>
        <taxon>Agaricomycetes</taxon>
        <taxon>Agaricomycetidae</taxon>
        <taxon>Agaricales</taxon>
        <taxon>Marasmiineae</taxon>
        <taxon>Mycenaceae</taxon>
        <taxon>Mycena</taxon>
    </lineage>
</organism>
<protein>
    <submittedName>
        <fullName evidence="1">Uncharacterized protein</fullName>
    </submittedName>
</protein>
<evidence type="ECO:0000313" key="1">
    <source>
        <dbReference type="EMBL" id="CAK5276416.1"/>
    </source>
</evidence>
<dbReference type="EMBL" id="CAVNYO010000406">
    <property type="protein sequence ID" value="CAK5276416.1"/>
    <property type="molecule type" value="Genomic_DNA"/>
</dbReference>